<protein>
    <submittedName>
        <fullName evidence="4">Uncharacterized protein</fullName>
    </submittedName>
</protein>
<gene>
    <name evidence="4" type="ORF">GOODEAATRI_009675</name>
</gene>
<sequence>MSGGWQCLTVFRLMLGLFMCSQQAAILEDLVMDVPLEFDFLFSRSHAEVISGKQEGMVRNAAVLFDAPCVFQEEAGKSVLAEFNLGCDVEQTQHVYRVYVTTFLGFGGNMARQRYEDQLVNSTLAKNGFLTTETGLIEEKPYLDPCLPVSMSDTITRGNHTLYLRGQGDWSRCQEAVRPFLGLHNGTMSPQGIYQWSTLKQRLDNQLFSQQADISRLK</sequence>
<dbReference type="InterPro" id="IPR000407">
    <property type="entry name" value="GDA1_CD39_NTPase"/>
</dbReference>
<dbReference type="Pfam" id="PF01150">
    <property type="entry name" value="GDA1_CD39"/>
    <property type="match status" value="1"/>
</dbReference>
<organism evidence="4 5">
    <name type="scientific">Goodea atripinnis</name>
    <dbReference type="NCBI Taxonomy" id="208336"/>
    <lineage>
        <taxon>Eukaryota</taxon>
        <taxon>Metazoa</taxon>
        <taxon>Chordata</taxon>
        <taxon>Craniata</taxon>
        <taxon>Vertebrata</taxon>
        <taxon>Euteleostomi</taxon>
        <taxon>Actinopterygii</taxon>
        <taxon>Neopterygii</taxon>
        <taxon>Teleostei</taxon>
        <taxon>Neoteleostei</taxon>
        <taxon>Acanthomorphata</taxon>
        <taxon>Ovalentaria</taxon>
        <taxon>Atherinomorphae</taxon>
        <taxon>Cyprinodontiformes</taxon>
        <taxon>Goodeidae</taxon>
        <taxon>Goodea</taxon>
    </lineage>
</organism>
<comment type="similarity">
    <text evidence="1">Belongs to the GDA1/CD39 NTPase family.</text>
</comment>
<keyword evidence="3" id="KW-0732">Signal</keyword>
<feature type="signal peptide" evidence="3">
    <location>
        <begin position="1"/>
        <end position="24"/>
    </location>
</feature>
<dbReference type="EMBL" id="JAHRIO010020539">
    <property type="protein sequence ID" value="MEQ2164720.1"/>
    <property type="molecule type" value="Genomic_DNA"/>
</dbReference>
<evidence type="ECO:0000313" key="4">
    <source>
        <dbReference type="EMBL" id="MEQ2164720.1"/>
    </source>
</evidence>
<dbReference type="Gene3D" id="3.30.420.150">
    <property type="entry name" value="Exopolyphosphatase. Domain 2"/>
    <property type="match status" value="1"/>
</dbReference>
<dbReference type="PANTHER" id="PTHR11782:SF37">
    <property type="entry name" value="ECTONUCLEOSIDE TRIPHOSPHATE DIPHOSPHOHYDROLASE 7"/>
    <property type="match status" value="1"/>
</dbReference>
<accession>A0ABV0N014</accession>
<evidence type="ECO:0000256" key="2">
    <source>
        <dbReference type="ARBA" id="ARBA00022801"/>
    </source>
</evidence>
<feature type="chain" id="PRO_5046710350" evidence="3">
    <location>
        <begin position="25"/>
        <end position="218"/>
    </location>
</feature>
<proteinExistence type="inferred from homology"/>
<keyword evidence="2" id="KW-0378">Hydrolase</keyword>
<evidence type="ECO:0000256" key="1">
    <source>
        <dbReference type="ARBA" id="ARBA00009283"/>
    </source>
</evidence>
<comment type="caution">
    <text evidence="4">The sequence shown here is derived from an EMBL/GenBank/DDBJ whole genome shotgun (WGS) entry which is preliminary data.</text>
</comment>
<dbReference type="PANTHER" id="PTHR11782">
    <property type="entry name" value="ADENOSINE/GUANOSINE DIPHOSPHATASE"/>
    <property type="match status" value="1"/>
</dbReference>
<name>A0ABV0N014_9TELE</name>
<reference evidence="4 5" key="1">
    <citation type="submission" date="2021-06" db="EMBL/GenBank/DDBJ databases">
        <authorList>
            <person name="Palmer J.M."/>
        </authorList>
    </citation>
    <scope>NUCLEOTIDE SEQUENCE [LARGE SCALE GENOMIC DNA]</scope>
    <source>
        <strain evidence="4 5">GA_2019</strain>
        <tissue evidence="4">Muscle</tissue>
    </source>
</reference>
<keyword evidence="5" id="KW-1185">Reference proteome</keyword>
<evidence type="ECO:0000256" key="3">
    <source>
        <dbReference type="SAM" id="SignalP"/>
    </source>
</evidence>
<evidence type="ECO:0000313" key="5">
    <source>
        <dbReference type="Proteomes" id="UP001476798"/>
    </source>
</evidence>
<dbReference type="Proteomes" id="UP001476798">
    <property type="component" value="Unassembled WGS sequence"/>
</dbReference>